<evidence type="ECO:0000256" key="5">
    <source>
        <dbReference type="ARBA" id="ARBA00022989"/>
    </source>
</evidence>
<keyword evidence="7" id="KW-0762">Sugar transport</keyword>
<organism evidence="9 10">
    <name type="scientific">Lachnellula suecica</name>
    <dbReference type="NCBI Taxonomy" id="602035"/>
    <lineage>
        <taxon>Eukaryota</taxon>
        <taxon>Fungi</taxon>
        <taxon>Dikarya</taxon>
        <taxon>Ascomycota</taxon>
        <taxon>Pezizomycotina</taxon>
        <taxon>Leotiomycetes</taxon>
        <taxon>Helotiales</taxon>
        <taxon>Lachnaceae</taxon>
        <taxon>Lachnellula</taxon>
    </lineage>
</organism>
<dbReference type="AlphaFoldDB" id="A0A8T9C0H4"/>
<keyword evidence="7" id="KW-0968">Cytoplasmic vesicle</keyword>
<keyword evidence="7" id="KW-0813">Transport</keyword>
<comment type="function">
    <text evidence="1 7">Involved in the import of GDP-mannose from the cytoplasm into the Golgi lumen.</text>
</comment>
<dbReference type="GO" id="GO:0030659">
    <property type="term" value="C:cytoplasmic vesicle membrane"/>
    <property type="evidence" value="ECO:0007669"/>
    <property type="project" value="UniProtKB-SubCell"/>
</dbReference>
<sequence length="357" mass="37801">MPDNAAPENGIPLLERERDIEAATADTDTDSNKPYETPSPPPSQAAKRKSFLTWTAINMAATIGIVFTNKAIFNDPAFKLMQTSFASFHFMCTGLTLYVVSRKAIGAFVPKRAGVVEMLPLALSMCLNVVLPNLSLAFSTVTVYQLCRVLLTPSTAILNFVLYRATIPRAAALALIPVCLGVGITSYYDTKPPPASGADGESKIVATTSTIGIFFALSGVFASSVYTVLIAAYHKKLQMSSSQLLFNQAPISSLLLFLTVPFVDHIPVLSIVPGYRWAMILMSGAFAALINISQFFIVAGSGPVSSTVVGHLKTVSIVGLGWAFSGRGVGDASAGGVVMTVGGIIGYSYIMLNKPKG</sequence>
<feature type="transmembrane region" description="Helical" evidence="7">
    <location>
        <begin position="170"/>
        <end position="188"/>
    </location>
</feature>
<evidence type="ECO:0000256" key="1">
    <source>
        <dbReference type="ARBA" id="ARBA00003420"/>
    </source>
</evidence>
<evidence type="ECO:0000256" key="7">
    <source>
        <dbReference type="RuleBase" id="RU367097"/>
    </source>
</evidence>
<keyword evidence="7" id="KW-0256">Endoplasmic reticulum</keyword>
<dbReference type="PANTHER" id="PTHR11132">
    <property type="entry name" value="SOLUTE CARRIER FAMILY 35"/>
    <property type="match status" value="1"/>
</dbReference>
<dbReference type="Proteomes" id="UP000469558">
    <property type="component" value="Unassembled WGS sequence"/>
</dbReference>
<name>A0A8T9C0H4_9HELO</name>
<comment type="caution">
    <text evidence="9">The sequence shown here is derived from an EMBL/GenBank/DDBJ whole genome shotgun (WGS) entry which is preliminary data.</text>
</comment>
<reference evidence="9 10" key="1">
    <citation type="submission" date="2018-05" db="EMBL/GenBank/DDBJ databases">
        <title>Genome sequencing and assembly of the regulated plant pathogen Lachnellula willkommii and related sister species for the development of diagnostic species identification markers.</title>
        <authorList>
            <person name="Giroux E."/>
            <person name="Bilodeau G."/>
        </authorList>
    </citation>
    <scope>NUCLEOTIDE SEQUENCE [LARGE SCALE GENOMIC DNA]</scope>
    <source>
        <strain evidence="9 10">CBS 268.59</strain>
    </source>
</reference>
<protein>
    <recommendedName>
        <fullName evidence="7">GDP-mannose transporter</fullName>
        <shortName evidence="7">GMT</shortName>
    </recommendedName>
</protein>
<comment type="subcellular location">
    <subcellularLocation>
        <location evidence="7">Golgi apparatus membrane</location>
        <topology evidence="7">Multi-pass membrane protein</topology>
    </subcellularLocation>
    <subcellularLocation>
        <location evidence="7">Cytoplasmic vesicle membrane</location>
        <topology evidence="7">Multi-pass membrane protein</topology>
    </subcellularLocation>
    <subcellularLocation>
        <location evidence="7">Endoplasmic reticulum membrane</location>
        <topology evidence="7">Multi-pass membrane protein</topology>
    </subcellularLocation>
</comment>
<feature type="transmembrane region" description="Helical" evidence="7">
    <location>
        <begin position="308"/>
        <end position="326"/>
    </location>
</feature>
<dbReference type="OrthoDB" id="5547497at2759"/>
<comment type="subunit">
    <text evidence="3 7">Homooligomer.</text>
</comment>
<feature type="transmembrane region" description="Helical" evidence="7">
    <location>
        <begin position="51"/>
        <end position="68"/>
    </location>
</feature>
<dbReference type="EMBL" id="QGMK01001244">
    <property type="protein sequence ID" value="TVY71397.1"/>
    <property type="molecule type" value="Genomic_DNA"/>
</dbReference>
<keyword evidence="10" id="KW-1185">Reference proteome</keyword>
<keyword evidence="5 7" id="KW-1133">Transmembrane helix</keyword>
<evidence type="ECO:0000256" key="3">
    <source>
        <dbReference type="ARBA" id="ARBA00011182"/>
    </source>
</evidence>
<feature type="region of interest" description="Disordered" evidence="8">
    <location>
        <begin position="1"/>
        <end position="46"/>
    </location>
</feature>
<gene>
    <name evidence="9" type="primary">slc35e3_1</name>
    <name evidence="9" type="ORF">LSUE1_G004842</name>
</gene>
<evidence type="ECO:0000256" key="2">
    <source>
        <dbReference type="ARBA" id="ARBA00010425"/>
    </source>
</evidence>
<evidence type="ECO:0000256" key="4">
    <source>
        <dbReference type="ARBA" id="ARBA00022692"/>
    </source>
</evidence>
<keyword evidence="6 7" id="KW-0472">Membrane</keyword>
<feature type="transmembrane region" description="Helical" evidence="7">
    <location>
        <begin position="143"/>
        <end position="163"/>
    </location>
</feature>
<dbReference type="InterPro" id="IPR050186">
    <property type="entry name" value="TPT_transporter"/>
</dbReference>
<evidence type="ECO:0000256" key="6">
    <source>
        <dbReference type="ARBA" id="ARBA00023136"/>
    </source>
</evidence>
<feature type="transmembrane region" description="Helical" evidence="7">
    <location>
        <begin position="208"/>
        <end position="232"/>
    </location>
</feature>
<feature type="transmembrane region" description="Helical" evidence="7">
    <location>
        <begin position="332"/>
        <end position="352"/>
    </location>
</feature>
<comment type="similarity">
    <text evidence="2 7">Belongs to the TPT transporter family. SLC35D subfamily.</text>
</comment>
<proteinExistence type="inferred from homology"/>
<feature type="transmembrane region" description="Helical" evidence="7">
    <location>
        <begin position="275"/>
        <end position="296"/>
    </location>
</feature>
<keyword evidence="4 7" id="KW-0812">Transmembrane</keyword>
<evidence type="ECO:0000313" key="10">
    <source>
        <dbReference type="Proteomes" id="UP000469558"/>
    </source>
</evidence>
<evidence type="ECO:0000313" key="9">
    <source>
        <dbReference type="EMBL" id="TVY71397.1"/>
    </source>
</evidence>
<feature type="transmembrane region" description="Helical" evidence="7">
    <location>
        <begin position="80"/>
        <end position="101"/>
    </location>
</feature>
<dbReference type="GO" id="GO:0005789">
    <property type="term" value="C:endoplasmic reticulum membrane"/>
    <property type="evidence" value="ECO:0007669"/>
    <property type="project" value="UniProtKB-SubCell"/>
</dbReference>
<feature type="transmembrane region" description="Helical" evidence="7">
    <location>
        <begin position="244"/>
        <end position="263"/>
    </location>
</feature>
<evidence type="ECO:0000256" key="8">
    <source>
        <dbReference type="SAM" id="MobiDB-lite"/>
    </source>
</evidence>
<feature type="transmembrane region" description="Helical" evidence="7">
    <location>
        <begin position="113"/>
        <end position="131"/>
    </location>
</feature>
<keyword evidence="7" id="KW-0333">Golgi apparatus</keyword>
<dbReference type="GO" id="GO:0000139">
    <property type="term" value="C:Golgi membrane"/>
    <property type="evidence" value="ECO:0007669"/>
    <property type="project" value="UniProtKB-SubCell"/>
</dbReference>
<accession>A0A8T9C0H4</accession>